<protein>
    <submittedName>
        <fullName evidence="1">Uncharacterized protein</fullName>
    </submittedName>
</protein>
<evidence type="ECO:0000313" key="1">
    <source>
        <dbReference type="EMBL" id="SAL94733.1"/>
    </source>
</evidence>
<dbReference type="InParanoid" id="A0A163IPV0"/>
<name>A0A163IPV0_ABSGL</name>
<dbReference type="EMBL" id="LT549920">
    <property type="protein sequence ID" value="SAL94733.1"/>
    <property type="molecule type" value="Genomic_DNA"/>
</dbReference>
<proteinExistence type="predicted"/>
<gene>
    <name evidence="1" type="primary">ABSGL_00019.1 scaffold 80</name>
</gene>
<accession>A0A163IPV0</accession>
<organism evidence="1">
    <name type="scientific">Absidia glauca</name>
    <name type="common">Pin mould</name>
    <dbReference type="NCBI Taxonomy" id="4829"/>
    <lineage>
        <taxon>Eukaryota</taxon>
        <taxon>Fungi</taxon>
        <taxon>Fungi incertae sedis</taxon>
        <taxon>Mucoromycota</taxon>
        <taxon>Mucoromycotina</taxon>
        <taxon>Mucoromycetes</taxon>
        <taxon>Mucorales</taxon>
        <taxon>Cunninghamellaceae</taxon>
        <taxon>Absidia</taxon>
    </lineage>
</organism>
<dbReference type="AlphaFoldDB" id="A0A163IPV0"/>
<keyword evidence="2" id="KW-1185">Reference proteome</keyword>
<evidence type="ECO:0000313" key="2">
    <source>
        <dbReference type="Proteomes" id="UP000078561"/>
    </source>
</evidence>
<feature type="non-terminal residue" evidence="1">
    <location>
        <position position="33"/>
    </location>
</feature>
<reference evidence="1" key="1">
    <citation type="submission" date="2016-04" db="EMBL/GenBank/DDBJ databases">
        <authorList>
            <person name="Evans L.H."/>
            <person name="Alamgir A."/>
            <person name="Owens N."/>
            <person name="Weber N.D."/>
            <person name="Virtaneva K."/>
            <person name="Barbian K."/>
            <person name="Babar A."/>
            <person name="Rosenke K."/>
        </authorList>
    </citation>
    <scope>NUCLEOTIDE SEQUENCE [LARGE SCALE GENOMIC DNA]</scope>
    <source>
        <strain evidence="1">CBS 101.48</strain>
    </source>
</reference>
<dbReference type="Proteomes" id="UP000078561">
    <property type="component" value="Unassembled WGS sequence"/>
</dbReference>
<sequence>MQVSGASEWEKLHKTGPSVYQAAAPSTFYYYSQ</sequence>